<organism evidence="2 3">
    <name type="scientific">Persicimonas caeni</name>
    <dbReference type="NCBI Taxonomy" id="2292766"/>
    <lineage>
        <taxon>Bacteria</taxon>
        <taxon>Deltaproteobacteria</taxon>
        <taxon>Bradymonadales</taxon>
        <taxon>Bradymonadaceae</taxon>
        <taxon>Persicimonas</taxon>
    </lineage>
</organism>
<dbReference type="CDD" id="cd00158">
    <property type="entry name" value="RHOD"/>
    <property type="match status" value="1"/>
</dbReference>
<name>A0A4Y6PPT0_PERCE</name>
<dbReference type="Proteomes" id="UP000315995">
    <property type="component" value="Chromosome"/>
</dbReference>
<protein>
    <submittedName>
        <fullName evidence="2">Rhodanese-like domain-containing protein</fullName>
    </submittedName>
</protein>
<dbReference type="PROSITE" id="PS50206">
    <property type="entry name" value="RHODANESE_3"/>
    <property type="match status" value="1"/>
</dbReference>
<dbReference type="OrthoDB" id="9789348at2"/>
<dbReference type="PANTHER" id="PTHR43031:SF1">
    <property type="entry name" value="PYRIDINE NUCLEOTIDE-DISULPHIDE OXIDOREDUCTASE"/>
    <property type="match status" value="1"/>
</dbReference>
<evidence type="ECO:0000313" key="3">
    <source>
        <dbReference type="Proteomes" id="UP000315995"/>
    </source>
</evidence>
<dbReference type="InterPro" id="IPR001763">
    <property type="entry name" value="Rhodanese-like_dom"/>
</dbReference>
<dbReference type="RefSeq" id="WP_141196503.1">
    <property type="nucleotide sequence ID" value="NZ_CP041186.1"/>
</dbReference>
<evidence type="ECO:0000259" key="1">
    <source>
        <dbReference type="PROSITE" id="PS50206"/>
    </source>
</evidence>
<dbReference type="SMART" id="SM00450">
    <property type="entry name" value="RHOD"/>
    <property type="match status" value="1"/>
</dbReference>
<reference evidence="2 3" key="1">
    <citation type="submission" date="2019-06" db="EMBL/GenBank/DDBJ databases">
        <title>Persicimonas caeni gen. nov., sp. nov., a predatory bacterium isolated from solar saltern.</title>
        <authorList>
            <person name="Wang S."/>
        </authorList>
    </citation>
    <scope>NUCLEOTIDE SEQUENCE [LARGE SCALE GENOMIC DNA]</scope>
    <source>
        <strain evidence="2 3">YN101</strain>
    </source>
</reference>
<keyword evidence="3" id="KW-1185">Reference proteome</keyword>
<dbReference type="Pfam" id="PF00581">
    <property type="entry name" value="Rhodanese"/>
    <property type="match status" value="1"/>
</dbReference>
<dbReference type="SUPFAM" id="SSF52821">
    <property type="entry name" value="Rhodanese/Cell cycle control phosphatase"/>
    <property type="match status" value="1"/>
</dbReference>
<dbReference type="AlphaFoldDB" id="A0A4Y6PPT0"/>
<feature type="domain" description="Rhodanese" evidence="1">
    <location>
        <begin position="38"/>
        <end position="112"/>
    </location>
</feature>
<sequence length="118" mass="13131">MSTTTFIIVAALTLVAFYILRKTQSLDPEKRREILDALEKGATLVDVRTRQEFDSGHPEGAINVPLHQLQQDVKGLKRKPRPIVVTCASGMRSARAAKLLRRSGIEVLDLGGRANWPR</sequence>
<accession>A0A5B8Y259</accession>
<dbReference type="InterPro" id="IPR050229">
    <property type="entry name" value="GlpE_sulfurtransferase"/>
</dbReference>
<dbReference type="EMBL" id="CP041186">
    <property type="protein sequence ID" value="QDG50007.1"/>
    <property type="molecule type" value="Genomic_DNA"/>
</dbReference>
<accession>A0A4Y6PPT0</accession>
<dbReference type="PANTHER" id="PTHR43031">
    <property type="entry name" value="FAD-DEPENDENT OXIDOREDUCTASE"/>
    <property type="match status" value="1"/>
</dbReference>
<gene>
    <name evidence="2" type="ORF">FIV42_04400</name>
</gene>
<dbReference type="Gene3D" id="3.40.250.10">
    <property type="entry name" value="Rhodanese-like domain"/>
    <property type="match status" value="1"/>
</dbReference>
<evidence type="ECO:0000313" key="2">
    <source>
        <dbReference type="EMBL" id="QDG50007.1"/>
    </source>
</evidence>
<proteinExistence type="predicted"/>
<dbReference type="InterPro" id="IPR036873">
    <property type="entry name" value="Rhodanese-like_dom_sf"/>
</dbReference>